<dbReference type="Gene3D" id="3.50.50.60">
    <property type="entry name" value="FAD/NAD(P)-binding domain"/>
    <property type="match status" value="1"/>
</dbReference>
<name>A0ABW5HM95_9PSEU</name>
<dbReference type="GO" id="GO:0016491">
    <property type="term" value="F:oxidoreductase activity"/>
    <property type="evidence" value="ECO:0007669"/>
    <property type="project" value="UniProtKB-KW"/>
</dbReference>
<keyword evidence="1 3" id="KW-0560">Oxidoreductase</keyword>
<dbReference type="RefSeq" id="WP_378313411.1">
    <property type="nucleotide sequence ID" value="NZ_JBHUKS010000037.1"/>
</dbReference>
<evidence type="ECO:0000259" key="2">
    <source>
        <dbReference type="Pfam" id="PF01266"/>
    </source>
</evidence>
<organism evidence="3 4">
    <name type="scientific">Amycolatopsis silviterrae</name>
    <dbReference type="NCBI Taxonomy" id="1656914"/>
    <lineage>
        <taxon>Bacteria</taxon>
        <taxon>Bacillati</taxon>
        <taxon>Actinomycetota</taxon>
        <taxon>Actinomycetes</taxon>
        <taxon>Pseudonocardiales</taxon>
        <taxon>Pseudonocardiaceae</taxon>
        <taxon>Amycolatopsis</taxon>
    </lineage>
</organism>
<feature type="domain" description="FAD dependent oxidoreductase" evidence="2">
    <location>
        <begin position="5"/>
        <end position="358"/>
    </location>
</feature>
<proteinExistence type="predicted"/>
<dbReference type="Pfam" id="PF01266">
    <property type="entry name" value="DAO"/>
    <property type="match status" value="1"/>
</dbReference>
<evidence type="ECO:0000313" key="3">
    <source>
        <dbReference type="EMBL" id="MFD2474267.1"/>
    </source>
</evidence>
<dbReference type="EC" id="1.-.-.-" evidence="3"/>
<evidence type="ECO:0000313" key="4">
    <source>
        <dbReference type="Proteomes" id="UP001597483"/>
    </source>
</evidence>
<gene>
    <name evidence="3" type="ORF">ACFSVL_43150</name>
</gene>
<evidence type="ECO:0000256" key="1">
    <source>
        <dbReference type="ARBA" id="ARBA00023002"/>
    </source>
</evidence>
<dbReference type="SUPFAM" id="SSF54373">
    <property type="entry name" value="FAD-linked reductases, C-terminal domain"/>
    <property type="match status" value="1"/>
</dbReference>
<dbReference type="PANTHER" id="PTHR13847">
    <property type="entry name" value="SARCOSINE DEHYDROGENASE-RELATED"/>
    <property type="match status" value="1"/>
</dbReference>
<dbReference type="PANTHER" id="PTHR13847:SF287">
    <property type="entry name" value="FAD-DEPENDENT OXIDOREDUCTASE DOMAIN-CONTAINING PROTEIN 1"/>
    <property type="match status" value="1"/>
</dbReference>
<dbReference type="Gene3D" id="3.30.9.10">
    <property type="entry name" value="D-Amino Acid Oxidase, subunit A, domain 2"/>
    <property type="match status" value="1"/>
</dbReference>
<keyword evidence="4" id="KW-1185">Reference proteome</keyword>
<comment type="caution">
    <text evidence="3">The sequence shown here is derived from an EMBL/GenBank/DDBJ whole genome shotgun (WGS) entry which is preliminary data.</text>
</comment>
<sequence length="383" mass="40548">MTTPDVLIVGAGALGAATAWFATRAGLSVEVVEQGQVASGTTSRCEGNLLVSDKEAGPELDLALLSLAVWREELGEHGSLWEFEQKGGLVVSSTVESAAGLAQLTERQRIAGVEVLDLAPDAVPEYEPHLTRDLSGAAFYPQDCQVQPMLAAAHLLRMARERGAEVRTGTRVTGFLRDGDRILGVRTDRGDRYGGCVVNAAGTWAGEVAALAGVDVPILPRRGFILVTQPLPPTVFHKVYAGEYVASTQSSDEGLQTSTVVEGTQSGTVLIGSSRERVGFDRSVSPQALREIAAKALVLYPSLRRTKVMRSYLGFRPYCPDHLPVIGPDPRAPGLWHAAGHEGAGIGLSAGTAKILVQSLLGEATDIDLSPFAPERFAVMEAS</sequence>
<dbReference type="SUPFAM" id="SSF51905">
    <property type="entry name" value="FAD/NAD(P)-binding domain"/>
    <property type="match status" value="1"/>
</dbReference>
<accession>A0ABW5HM95</accession>
<dbReference type="InterPro" id="IPR036188">
    <property type="entry name" value="FAD/NAD-bd_sf"/>
</dbReference>
<protein>
    <submittedName>
        <fullName evidence="3">NAD(P)/FAD-dependent oxidoreductase</fullName>
        <ecNumber evidence="3">1.-.-.-</ecNumber>
    </submittedName>
</protein>
<dbReference type="InterPro" id="IPR006076">
    <property type="entry name" value="FAD-dep_OxRdtase"/>
</dbReference>
<dbReference type="EMBL" id="JBHUKS010000037">
    <property type="protein sequence ID" value="MFD2474267.1"/>
    <property type="molecule type" value="Genomic_DNA"/>
</dbReference>
<reference evidence="4" key="1">
    <citation type="journal article" date="2019" name="Int. J. Syst. Evol. Microbiol.">
        <title>The Global Catalogue of Microorganisms (GCM) 10K type strain sequencing project: providing services to taxonomists for standard genome sequencing and annotation.</title>
        <authorList>
            <consortium name="The Broad Institute Genomics Platform"/>
            <consortium name="The Broad Institute Genome Sequencing Center for Infectious Disease"/>
            <person name="Wu L."/>
            <person name="Ma J."/>
        </authorList>
    </citation>
    <scope>NUCLEOTIDE SEQUENCE [LARGE SCALE GENOMIC DNA]</scope>
    <source>
        <strain evidence="4">CGMCC 4.7641</strain>
    </source>
</reference>
<dbReference type="Proteomes" id="UP001597483">
    <property type="component" value="Unassembled WGS sequence"/>
</dbReference>